<dbReference type="GO" id="GO:0004089">
    <property type="term" value="F:carbonate dehydratase activity"/>
    <property type="evidence" value="ECO:0007669"/>
    <property type="project" value="UniProtKB-EC"/>
</dbReference>
<keyword evidence="4" id="KW-0964">Secreted</keyword>
<proteinExistence type="inferred from homology"/>
<comment type="subcellular location">
    <subcellularLocation>
        <location evidence="1">Secreted</location>
    </subcellularLocation>
</comment>
<dbReference type="Proteomes" id="UP001530377">
    <property type="component" value="Unassembled WGS sequence"/>
</dbReference>
<evidence type="ECO:0000256" key="4">
    <source>
        <dbReference type="ARBA" id="ARBA00022525"/>
    </source>
</evidence>
<accession>A0ABD3RY77</accession>
<evidence type="ECO:0000256" key="7">
    <source>
        <dbReference type="ARBA" id="ARBA00022833"/>
    </source>
</evidence>
<gene>
    <name evidence="12" type="ORF">ACHAXA_009037</name>
</gene>
<comment type="catalytic activity">
    <reaction evidence="9">
        <text>hydrogencarbonate + H(+) = CO2 + H2O</text>
        <dbReference type="Rhea" id="RHEA:10748"/>
        <dbReference type="ChEBI" id="CHEBI:15377"/>
        <dbReference type="ChEBI" id="CHEBI:15378"/>
        <dbReference type="ChEBI" id="CHEBI:16526"/>
        <dbReference type="ChEBI" id="CHEBI:17544"/>
        <dbReference type="EC" id="4.2.1.1"/>
    </reaction>
</comment>
<dbReference type="InterPro" id="IPR001148">
    <property type="entry name" value="CA_dom"/>
</dbReference>
<keyword evidence="13" id="KW-1185">Reference proteome</keyword>
<evidence type="ECO:0000313" key="12">
    <source>
        <dbReference type="EMBL" id="KAL3817136.1"/>
    </source>
</evidence>
<reference evidence="12 13" key="1">
    <citation type="submission" date="2024-10" db="EMBL/GenBank/DDBJ databases">
        <title>Updated reference genomes for cyclostephanoid diatoms.</title>
        <authorList>
            <person name="Roberts W.R."/>
            <person name="Alverson A.J."/>
        </authorList>
    </citation>
    <scope>NUCLEOTIDE SEQUENCE [LARGE SCALE GENOMIC DNA]</scope>
    <source>
        <strain evidence="12 13">AJA228-03</strain>
    </source>
</reference>
<dbReference type="Pfam" id="PF24517">
    <property type="entry name" value="CBM96"/>
    <property type="match status" value="1"/>
</dbReference>
<organism evidence="12 13">
    <name type="scientific">Cyclostephanos tholiformis</name>
    <dbReference type="NCBI Taxonomy" id="382380"/>
    <lineage>
        <taxon>Eukaryota</taxon>
        <taxon>Sar</taxon>
        <taxon>Stramenopiles</taxon>
        <taxon>Ochrophyta</taxon>
        <taxon>Bacillariophyta</taxon>
        <taxon>Coscinodiscophyceae</taxon>
        <taxon>Thalassiosirophycidae</taxon>
        <taxon>Stephanodiscales</taxon>
        <taxon>Stephanodiscaceae</taxon>
        <taxon>Cyclostephanos</taxon>
    </lineage>
</organism>
<evidence type="ECO:0000256" key="1">
    <source>
        <dbReference type="ARBA" id="ARBA00004613"/>
    </source>
</evidence>
<keyword evidence="5" id="KW-0479">Metal-binding</keyword>
<dbReference type="Pfam" id="PF00194">
    <property type="entry name" value="Carb_anhydrase"/>
    <property type="match status" value="1"/>
</dbReference>
<evidence type="ECO:0000256" key="8">
    <source>
        <dbReference type="ARBA" id="ARBA00023239"/>
    </source>
</evidence>
<protein>
    <recommendedName>
        <fullName evidence="3">carbonic anhydrase</fullName>
        <ecNumber evidence="3">4.2.1.1</ecNumber>
    </recommendedName>
</protein>
<evidence type="ECO:0000256" key="5">
    <source>
        <dbReference type="ARBA" id="ARBA00022723"/>
    </source>
</evidence>
<feature type="compositionally biased region" description="Low complexity" evidence="10">
    <location>
        <begin position="114"/>
        <end position="146"/>
    </location>
</feature>
<evidence type="ECO:0000256" key="3">
    <source>
        <dbReference type="ARBA" id="ARBA00012925"/>
    </source>
</evidence>
<feature type="domain" description="Alpha-carbonic anhydrase" evidence="11">
    <location>
        <begin position="563"/>
        <end position="950"/>
    </location>
</feature>
<dbReference type="InterPro" id="IPR055372">
    <property type="entry name" value="CBM96"/>
</dbReference>
<dbReference type="AlphaFoldDB" id="A0ABD3RY77"/>
<evidence type="ECO:0000256" key="6">
    <source>
        <dbReference type="ARBA" id="ARBA00022729"/>
    </source>
</evidence>
<dbReference type="PANTHER" id="PTHR18952">
    <property type="entry name" value="CARBONIC ANHYDRASE"/>
    <property type="match status" value="1"/>
</dbReference>
<dbReference type="PANTHER" id="PTHR18952:SF265">
    <property type="entry name" value="CARBONIC ANHYDRASE"/>
    <property type="match status" value="1"/>
</dbReference>
<dbReference type="Gene3D" id="3.10.200.10">
    <property type="entry name" value="Alpha carbonic anhydrase"/>
    <property type="match status" value="2"/>
</dbReference>
<dbReference type="InterPro" id="IPR023561">
    <property type="entry name" value="Carbonic_anhydrase_a-class"/>
</dbReference>
<dbReference type="SUPFAM" id="SSF51069">
    <property type="entry name" value="Carbonic anhydrase"/>
    <property type="match status" value="1"/>
</dbReference>
<evidence type="ECO:0000313" key="13">
    <source>
        <dbReference type="Proteomes" id="UP001530377"/>
    </source>
</evidence>
<feature type="region of interest" description="Disordered" evidence="10">
    <location>
        <begin position="113"/>
        <end position="161"/>
    </location>
</feature>
<dbReference type="EC" id="4.2.1.1" evidence="3"/>
<sequence>MDGPYLRYAEFVDDDDDDDDDVVVTAKTPRYYRDENLAISSRGTAKREGWDGSTFAPRVLCGGVHYYLGDAPVLDAGWSSSSMGMTTTTTTTTTMPNRLYLPGVGWTTRDTYRPTSSPSVSDDVPTMGPSISASPSTSMMPSASPTDYPTIDPTDGPTHRPTLSPLEYGYLSTYFETSTTTSSSGGAAMIYAGNMFDIKARSDVEISSLGFNTYWTSQMNVEVYFRYGGYQGQDDDDMSDWTYACNVTVMGMGIGVPTYVPYGSFEPILLGKKDYLGVYISTDGPYLLSSLGELEGKPHVANPYLVLYEGCGKRRPLGSGTYSPRIFNGVIGYNPVTAPTNSPTMDVSDLWIANITLESVSDTYVERDNDSEAFGESAQLMVDGGPERVALLQFDLSSLLGGTENRPDQVLGAKLRLYSMTSMSMYGGRVSVILDGSIDEDTTTWDDCDYAEKDTGIYVGSFRAVWPGKFYEIDLTSALRSSVLPTSIVVRIGSEGGKKAVMYRSRDGGGPNVPLLTITFAYDPDVNRPLARAFGSDPPTFAPTVLPVWDDAPLPPSDAISSTYFNYNPNTSYGPDYWEDVEQDGYYDQLRRLDADTSNNRCSSGDKQSPRDLCDTNDECVEFHMPRPRRGDYGLRDESLYRPTPMIMHNKLRLSYPERRSEEEFPEPPGTDFAHNVFNSGVQDLVNIDIKVKSEHRLCGKQYDGEMQLVHVHGQEGNLEILSILIEAGGDVEGEMGYEDNPHFQLLLDYFQRKYDEDAGLCLRRRRRARALLFDAGRGGRVRRRGDGEDGNARSTTVPLVEPSSFAIEEDKIDDFANDRNEGMEDGRDDAPSLANYLYRKIHEKFESLVSRRRLASLDRWNPLEPWYVYRSIHFWGYSGSITEPPCFQGVNWRVLDVPMRISMRQYVQLKTLMFDHVDPDTCQKTSTHFEESNARPVQPWTEGSVYRCRRSDYASDMERAASGRRKGFVLEEKWWGVDNYPYITPEFPDAG</sequence>
<keyword evidence="6" id="KW-0732">Signal</keyword>
<evidence type="ECO:0000256" key="10">
    <source>
        <dbReference type="SAM" id="MobiDB-lite"/>
    </source>
</evidence>
<dbReference type="EMBL" id="JALLPB020000118">
    <property type="protein sequence ID" value="KAL3817136.1"/>
    <property type="molecule type" value="Genomic_DNA"/>
</dbReference>
<dbReference type="GO" id="GO:0046872">
    <property type="term" value="F:metal ion binding"/>
    <property type="evidence" value="ECO:0007669"/>
    <property type="project" value="UniProtKB-KW"/>
</dbReference>
<evidence type="ECO:0000259" key="11">
    <source>
        <dbReference type="PROSITE" id="PS51144"/>
    </source>
</evidence>
<keyword evidence="8" id="KW-0456">Lyase</keyword>
<comment type="caution">
    <text evidence="12">The sequence shown here is derived from an EMBL/GenBank/DDBJ whole genome shotgun (WGS) entry which is preliminary data.</text>
</comment>
<dbReference type="GO" id="GO:0005576">
    <property type="term" value="C:extracellular region"/>
    <property type="evidence" value="ECO:0007669"/>
    <property type="project" value="UniProtKB-SubCell"/>
</dbReference>
<name>A0ABD3RY77_9STRA</name>
<comment type="similarity">
    <text evidence="2">Belongs to the alpha-carbonic anhydrase family.</text>
</comment>
<evidence type="ECO:0000256" key="2">
    <source>
        <dbReference type="ARBA" id="ARBA00010718"/>
    </source>
</evidence>
<evidence type="ECO:0000256" key="9">
    <source>
        <dbReference type="ARBA" id="ARBA00048348"/>
    </source>
</evidence>
<dbReference type="InterPro" id="IPR036398">
    <property type="entry name" value="CA_dom_sf"/>
</dbReference>
<dbReference type="PROSITE" id="PS51144">
    <property type="entry name" value="ALPHA_CA_2"/>
    <property type="match status" value="1"/>
</dbReference>
<keyword evidence="7" id="KW-0862">Zinc</keyword>